<name>A0A428KL45_9BACT</name>
<reference evidence="1 2" key="1">
    <citation type="submission" date="2018-12" db="EMBL/GenBank/DDBJ databases">
        <authorList>
            <person name="Feng G."/>
            <person name="Zhu H."/>
        </authorList>
    </citation>
    <scope>NUCLEOTIDE SEQUENCE [LARGE SCALE GENOMIC DNA]</scope>
    <source>
        <strain evidence="1 2">KCTC 12533</strain>
    </source>
</reference>
<dbReference type="EMBL" id="RWIT01000010">
    <property type="protein sequence ID" value="RSK47172.1"/>
    <property type="molecule type" value="Genomic_DNA"/>
</dbReference>
<dbReference type="Gene3D" id="2.180.10.10">
    <property type="entry name" value="RHS repeat-associated core"/>
    <property type="match status" value="1"/>
</dbReference>
<evidence type="ECO:0000313" key="1">
    <source>
        <dbReference type="EMBL" id="RSK47172.1"/>
    </source>
</evidence>
<dbReference type="OrthoDB" id="976756at2"/>
<dbReference type="Proteomes" id="UP000273500">
    <property type="component" value="Unassembled WGS sequence"/>
</dbReference>
<dbReference type="AlphaFoldDB" id="A0A428KL45"/>
<organism evidence="1 2">
    <name type="scientific">Hymenobacter rigui</name>
    <dbReference type="NCBI Taxonomy" id="334424"/>
    <lineage>
        <taxon>Bacteria</taxon>
        <taxon>Pseudomonadati</taxon>
        <taxon>Bacteroidota</taxon>
        <taxon>Cytophagia</taxon>
        <taxon>Cytophagales</taxon>
        <taxon>Hymenobacteraceae</taxon>
        <taxon>Hymenobacter</taxon>
    </lineage>
</organism>
<sequence>MARTSSSPTSPWDAERGNYRFWAASYDAGGNLVTMRRRGLVAAATRTTKAQYGETDNLRYRYTPATSEPESNRLQWVDDLAPAVTSWGAKVPERPDFSDGATAGSTTPDYTYDAAGSLTSDKNKGITRIQYNHLHLPELIEWQNGNKLQYLYTATGQKVAKLATEAGKPAPVRTDYLGAWQYERDSLRWLTHAEGRACTCTGVTWRGGISTKVQYEYTLKDHLGNLRVAFHPGEKTSYYAGLDSNPEQTRRE</sequence>
<dbReference type="RefSeq" id="WP_125422386.1">
    <property type="nucleotide sequence ID" value="NZ_RWIT01000010.1"/>
</dbReference>
<accession>A0A428KL45</accession>
<proteinExistence type="predicted"/>
<evidence type="ECO:0008006" key="3">
    <source>
        <dbReference type="Google" id="ProtNLM"/>
    </source>
</evidence>
<comment type="caution">
    <text evidence="1">The sequence shown here is derived from an EMBL/GenBank/DDBJ whole genome shotgun (WGS) entry which is preliminary data.</text>
</comment>
<protein>
    <recommendedName>
        <fullName evidence="3">RHS repeat protein</fullName>
    </recommendedName>
</protein>
<keyword evidence="2" id="KW-1185">Reference proteome</keyword>
<gene>
    <name evidence="1" type="ORF">EI291_16395</name>
</gene>
<evidence type="ECO:0000313" key="2">
    <source>
        <dbReference type="Proteomes" id="UP000273500"/>
    </source>
</evidence>